<evidence type="ECO:0000256" key="5">
    <source>
        <dbReference type="ARBA" id="ARBA00022692"/>
    </source>
</evidence>
<keyword evidence="6 20" id="KW-0732">Signal</keyword>
<evidence type="ECO:0000256" key="9">
    <source>
        <dbReference type="ARBA" id="ARBA00022840"/>
    </source>
</evidence>
<keyword evidence="2 17" id="KW-0723">Serine/threonine-protein kinase</keyword>
<evidence type="ECO:0000256" key="20">
    <source>
        <dbReference type="SAM" id="SignalP"/>
    </source>
</evidence>
<evidence type="ECO:0000256" key="8">
    <source>
        <dbReference type="ARBA" id="ARBA00022777"/>
    </source>
</evidence>
<dbReference type="EC" id="2.7.11.1" evidence="17"/>
<dbReference type="InterPro" id="IPR003609">
    <property type="entry name" value="Pan_app"/>
</dbReference>
<evidence type="ECO:0000256" key="6">
    <source>
        <dbReference type="ARBA" id="ARBA00022729"/>
    </source>
</evidence>
<dbReference type="FunFam" id="3.30.200.20:FF:000059">
    <property type="entry name" value="S-receptor-like serine/threonine-protein kinase"/>
    <property type="match status" value="1"/>
</dbReference>
<name>A0A9R1VGD7_LACSA</name>
<keyword evidence="4 17" id="KW-0808">Transferase</keyword>
<dbReference type="OrthoDB" id="619632at2759"/>
<dbReference type="CDD" id="cd00028">
    <property type="entry name" value="B_lectin"/>
    <property type="match status" value="1"/>
</dbReference>
<keyword evidence="8 17" id="KW-0418">Kinase</keyword>
<protein>
    <recommendedName>
        <fullName evidence="17">Receptor-like serine/threonine-protein kinase</fullName>
        <ecNumber evidence="17">2.7.11.1</ecNumber>
    </recommendedName>
</protein>
<dbReference type="Pfam" id="PF01453">
    <property type="entry name" value="B_lectin"/>
    <property type="match status" value="1"/>
</dbReference>
<dbReference type="Proteomes" id="UP000235145">
    <property type="component" value="Unassembled WGS sequence"/>
</dbReference>
<dbReference type="PROSITE" id="PS50927">
    <property type="entry name" value="BULB_LECTIN"/>
    <property type="match status" value="1"/>
</dbReference>
<organism evidence="25 26">
    <name type="scientific">Lactuca sativa</name>
    <name type="common">Garden lettuce</name>
    <dbReference type="NCBI Taxonomy" id="4236"/>
    <lineage>
        <taxon>Eukaryota</taxon>
        <taxon>Viridiplantae</taxon>
        <taxon>Streptophyta</taxon>
        <taxon>Embryophyta</taxon>
        <taxon>Tracheophyta</taxon>
        <taxon>Spermatophyta</taxon>
        <taxon>Magnoliopsida</taxon>
        <taxon>eudicotyledons</taxon>
        <taxon>Gunneridae</taxon>
        <taxon>Pentapetalae</taxon>
        <taxon>asterids</taxon>
        <taxon>campanulids</taxon>
        <taxon>Asterales</taxon>
        <taxon>Asteraceae</taxon>
        <taxon>Cichorioideae</taxon>
        <taxon>Cichorieae</taxon>
        <taxon>Lactucinae</taxon>
        <taxon>Lactuca</taxon>
    </lineage>
</organism>
<evidence type="ECO:0000256" key="12">
    <source>
        <dbReference type="ARBA" id="ARBA00023157"/>
    </source>
</evidence>
<dbReference type="GO" id="GO:0016020">
    <property type="term" value="C:membrane"/>
    <property type="evidence" value="ECO:0007669"/>
    <property type="project" value="UniProtKB-SubCell"/>
</dbReference>
<keyword evidence="11 19" id="KW-0472">Membrane</keyword>
<dbReference type="PROSITE" id="PS00108">
    <property type="entry name" value="PROTEIN_KINASE_ST"/>
    <property type="match status" value="1"/>
</dbReference>
<dbReference type="PIRSF" id="PIRSF000641">
    <property type="entry name" value="SRK"/>
    <property type="match status" value="1"/>
</dbReference>
<evidence type="ECO:0000256" key="17">
    <source>
        <dbReference type="PIRNR" id="PIRNR000641"/>
    </source>
</evidence>
<evidence type="ECO:0000256" key="13">
    <source>
        <dbReference type="ARBA" id="ARBA00023170"/>
    </source>
</evidence>
<dbReference type="InterPro" id="IPR000742">
    <property type="entry name" value="EGF"/>
</dbReference>
<keyword evidence="12" id="KW-1015">Disulfide bond</keyword>
<evidence type="ECO:0000256" key="7">
    <source>
        <dbReference type="ARBA" id="ARBA00022741"/>
    </source>
</evidence>
<evidence type="ECO:0000259" key="23">
    <source>
        <dbReference type="PROSITE" id="PS50927"/>
    </source>
</evidence>
<evidence type="ECO:0000313" key="25">
    <source>
        <dbReference type="EMBL" id="KAJ0204236.1"/>
    </source>
</evidence>
<keyword evidence="14" id="KW-0325">Glycoprotein</keyword>
<dbReference type="InterPro" id="IPR001480">
    <property type="entry name" value="Bulb-type_lectin_dom"/>
</dbReference>
<dbReference type="CDD" id="cd14066">
    <property type="entry name" value="STKc_IRAK"/>
    <property type="match status" value="1"/>
</dbReference>
<dbReference type="InterPro" id="IPR000858">
    <property type="entry name" value="S_locus_glycoprot_dom"/>
</dbReference>
<feature type="domain" description="Protein kinase" evidence="21">
    <location>
        <begin position="521"/>
        <end position="792"/>
    </location>
</feature>
<evidence type="ECO:0000256" key="16">
    <source>
        <dbReference type="ARBA" id="ARBA00048679"/>
    </source>
</evidence>
<dbReference type="EMBL" id="NBSK02000005">
    <property type="protein sequence ID" value="KAJ0204236.1"/>
    <property type="molecule type" value="Genomic_DNA"/>
</dbReference>
<proteinExistence type="inferred from homology"/>
<dbReference type="InterPro" id="IPR011009">
    <property type="entry name" value="Kinase-like_dom_sf"/>
</dbReference>
<dbReference type="InterPro" id="IPR000719">
    <property type="entry name" value="Prot_kinase_dom"/>
</dbReference>
<keyword evidence="3 18" id="KW-0245">EGF-like domain</keyword>
<keyword evidence="10 19" id="KW-1133">Transmembrane helix</keyword>
<evidence type="ECO:0000256" key="3">
    <source>
        <dbReference type="ARBA" id="ARBA00022536"/>
    </source>
</evidence>
<dbReference type="Pfam" id="PF00069">
    <property type="entry name" value="Pkinase"/>
    <property type="match status" value="1"/>
</dbReference>
<comment type="catalytic activity">
    <reaction evidence="16 17">
        <text>L-seryl-[protein] + ATP = O-phospho-L-seryl-[protein] + ADP + H(+)</text>
        <dbReference type="Rhea" id="RHEA:17989"/>
        <dbReference type="Rhea" id="RHEA-COMP:9863"/>
        <dbReference type="Rhea" id="RHEA-COMP:11604"/>
        <dbReference type="ChEBI" id="CHEBI:15378"/>
        <dbReference type="ChEBI" id="CHEBI:29999"/>
        <dbReference type="ChEBI" id="CHEBI:30616"/>
        <dbReference type="ChEBI" id="CHEBI:83421"/>
        <dbReference type="ChEBI" id="CHEBI:456216"/>
        <dbReference type="EC" id="2.7.11.1"/>
    </reaction>
</comment>
<dbReference type="GO" id="GO:0048544">
    <property type="term" value="P:recognition of pollen"/>
    <property type="evidence" value="ECO:0007669"/>
    <property type="project" value="InterPro"/>
</dbReference>
<evidence type="ECO:0000256" key="18">
    <source>
        <dbReference type="PROSITE-ProRule" id="PRU00076"/>
    </source>
</evidence>
<accession>A0A9R1VGD7</accession>
<dbReference type="InterPro" id="IPR024171">
    <property type="entry name" value="SRK-like_kinase"/>
</dbReference>
<dbReference type="GO" id="GO:0005524">
    <property type="term" value="F:ATP binding"/>
    <property type="evidence" value="ECO:0007669"/>
    <property type="project" value="UniProtKB-KW"/>
</dbReference>
<dbReference type="PROSITE" id="PS50948">
    <property type="entry name" value="PAN"/>
    <property type="match status" value="1"/>
</dbReference>
<feature type="domain" description="Bulb-type lectin" evidence="23">
    <location>
        <begin position="23"/>
        <end position="157"/>
    </location>
</feature>
<comment type="similarity">
    <text evidence="17">Belongs to the protein kinase superfamily. Ser/Thr protein kinase family.</text>
</comment>
<keyword evidence="26" id="KW-1185">Reference proteome</keyword>
<dbReference type="GO" id="GO:0004674">
    <property type="term" value="F:protein serine/threonine kinase activity"/>
    <property type="evidence" value="ECO:0007669"/>
    <property type="project" value="UniProtKB-KW"/>
</dbReference>
<dbReference type="Gramene" id="rna-gnl|WGS:NBSK|LSAT_5X153281_mrna">
    <property type="protein sequence ID" value="cds-PLY66329.1"/>
    <property type="gene ID" value="gene-LSAT_5X153281"/>
</dbReference>
<dbReference type="FunFam" id="1.10.510.10:FF:000537">
    <property type="entry name" value="Putative receptor-like protein kinase"/>
    <property type="match status" value="1"/>
</dbReference>
<comment type="caution">
    <text evidence="18">Lacks conserved residue(s) required for the propagation of feature annotation.</text>
</comment>
<dbReference type="SMART" id="SM00108">
    <property type="entry name" value="B_lectin"/>
    <property type="match status" value="1"/>
</dbReference>
<dbReference type="PROSITE" id="PS50011">
    <property type="entry name" value="PROTEIN_KINASE_DOM"/>
    <property type="match status" value="1"/>
</dbReference>
<evidence type="ECO:0000256" key="10">
    <source>
        <dbReference type="ARBA" id="ARBA00022989"/>
    </source>
</evidence>
<keyword evidence="7 17" id="KW-0547">Nucleotide-binding</keyword>
<keyword evidence="9 17" id="KW-0067">ATP-binding</keyword>
<dbReference type="PANTHER" id="PTHR47974:SF3">
    <property type="entry name" value="RECEPTOR-LIKE SERINE_THREONINE-PROTEIN KINASE"/>
    <property type="match status" value="1"/>
</dbReference>
<feature type="domain" description="EGF-like" evidence="22">
    <location>
        <begin position="290"/>
        <end position="328"/>
    </location>
</feature>
<dbReference type="SMART" id="SM00220">
    <property type="entry name" value="S_TKc"/>
    <property type="match status" value="1"/>
</dbReference>
<comment type="caution">
    <text evidence="25">The sequence shown here is derived from an EMBL/GenBank/DDBJ whole genome shotgun (WGS) entry which is preliminary data.</text>
</comment>
<dbReference type="PANTHER" id="PTHR47974">
    <property type="entry name" value="OS07G0415500 PROTEIN"/>
    <property type="match status" value="1"/>
</dbReference>
<evidence type="ECO:0000313" key="26">
    <source>
        <dbReference type="Proteomes" id="UP000235145"/>
    </source>
</evidence>
<evidence type="ECO:0000256" key="15">
    <source>
        <dbReference type="ARBA" id="ARBA00047899"/>
    </source>
</evidence>
<reference evidence="25 26" key="1">
    <citation type="journal article" date="2017" name="Nat. Commun.">
        <title>Genome assembly with in vitro proximity ligation data and whole-genome triplication in lettuce.</title>
        <authorList>
            <person name="Reyes-Chin-Wo S."/>
            <person name="Wang Z."/>
            <person name="Yang X."/>
            <person name="Kozik A."/>
            <person name="Arikit S."/>
            <person name="Song C."/>
            <person name="Xia L."/>
            <person name="Froenicke L."/>
            <person name="Lavelle D.O."/>
            <person name="Truco M.J."/>
            <person name="Xia R."/>
            <person name="Zhu S."/>
            <person name="Xu C."/>
            <person name="Xu H."/>
            <person name="Xu X."/>
            <person name="Cox K."/>
            <person name="Korf I."/>
            <person name="Meyers B.C."/>
            <person name="Michelmore R.W."/>
        </authorList>
    </citation>
    <scope>NUCLEOTIDE SEQUENCE [LARGE SCALE GENOMIC DNA]</scope>
    <source>
        <strain evidence="26">cv. Salinas</strain>
        <tissue evidence="25">Seedlings</tissue>
    </source>
</reference>
<feature type="chain" id="PRO_5040375507" description="Receptor-like serine/threonine-protein kinase" evidence="20">
    <location>
        <begin position="25"/>
        <end position="793"/>
    </location>
</feature>
<dbReference type="SUPFAM" id="SSF51110">
    <property type="entry name" value="alpha-D-mannose-specific plant lectins"/>
    <property type="match status" value="1"/>
</dbReference>
<evidence type="ECO:0000256" key="1">
    <source>
        <dbReference type="ARBA" id="ARBA00004479"/>
    </source>
</evidence>
<sequence length="793" mass="90061">MAVPFYHLLVLTISILSHIPISSSSSSSSSFLTKGSSLCVDNDDDILVSPNGIFTAGFHQVGENAYGFAVWFSEQPTSRSRTVVWMANRDAPVNGKHSTLFISEDGNLALTDAGDNRNVIWSTQTKSTSSLLQLQLHNTGNLVLNGGEENPLWQSFDHPTDTLLPNQLFTKKIQLVSSRSFTNYSSGFYKLFFDNDSILRLLYDGVKTTTVFWPHPSLGTLEAGRLPYVDIQRASLDSDGEFNSSDGFRFRSADFGLRAQRFMKIDTDGNLRVYSFDERRLKWEVQWQAFSNPCQIHGSCGPNSLCSYSPDLGRRCACLHGYKMADSQDWSYGCDSEFQPCTQNGCDDFIELRHVEFYGYDLRLIINCTLDACKKDCLKDYNCRGFQFGWTKGIPYCYIKASLHNGYQMGGIKALMYIKLPKRLVSSFTQKTIIQSSFICPDAVLSPIMRTYKTKHDMTPKSLEFMLLFGCMLGFIEIVCVVIFWYCSSKHSSTTTTEQTYFLAAIEFRRFTYSELKKASRNFSEEIGRGGASIVYKGRLADNRIAAIKRLTNTNRQGEAEFQAEISTIGRLNHMNLIQTWGYCAEGKHRLVVYEYMEKGSLAENLSSGHKLDWATRFDIAKGIAKGLAYLHEECLEWVLHCDVKPHNILLDANYNPKVADFGLSTLLERRSGINQWNFSMIRGTRGYMAPEWVLNLPITSKVDVFSYGVVILEMITGRSPASMNENDEIKRALIDRVRDRIDGFDEIVDPWIRDQYDDTVMENLVRIALQCVEEDREARPSMRQVVDMLLYA</sequence>
<evidence type="ECO:0000256" key="2">
    <source>
        <dbReference type="ARBA" id="ARBA00022527"/>
    </source>
</evidence>
<evidence type="ECO:0000259" key="24">
    <source>
        <dbReference type="PROSITE" id="PS50948"/>
    </source>
</evidence>
<evidence type="ECO:0000256" key="14">
    <source>
        <dbReference type="ARBA" id="ARBA00023180"/>
    </source>
</evidence>
<gene>
    <name evidence="25" type="ORF">LSAT_V11C500284470</name>
</gene>
<dbReference type="Gene3D" id="1.10.510.10">
    <property type="entry name" value="Transferase(Phosphotransferase) domain 1"/>
    <property type="match status" value="1"/>
</dbReference>
<comment type="catalytic activity">
    <reaction evidence="15 17">
        <text>L-threonyl-[protein] + ATP = O-phospho-L-threonyl-[protein] + ADP + H(+)</text>
        <dbReference type="Rhea" id="RHEA:46608"/>
        <dbReference type="Rhea" id="RHEA-COMP:11060"/>
        <dbReference type="Rhea" id="RHEA-COMP:11605"/>
        <dbReference type="ChEBI" id="CHEBI:15378"/>
        <dbReference type="ChEBI" id="CHEBI:30013"/>
        <dbReference type="ChEBI" id="CHEBI:30616"/>
        <dbReference type="ChEBI" id="CHEBI:61977"/>
        <dbReference type="ChEBI" id="CHEBI:456216"/>
        <dbReference type="EC" id="2.7.11.1"/>
    </reaction>
</comment>
<dbReference type="Gene3D" id="3.30.200.20">
    <property type="entry name" value="Phosphorylase Kinase, domain 1"/>
    <property type="match status" value="1"/>
</dbReference>
<dbReference type="InterPro" id="IPR036426">
    <property type="entry name" value="Bulb-type_lectin_dom_sf"/>
</dbReference>
<keyword evidence="13" id="KW-0675">Receptor</keyword>
<dbReference type="Gene3D" id="2.90.10.10">
    <property type="entry name" value="Bulb-type lectin domain"/>
    <property type="match status" value="1"/>
</dbReference>
<evidence type="ECO:0000256" key="4">
    <source>
        <dbReference type="ARBA" id="ARBA00022679"/>
    </source>
</evidence>
<feature type="domain" description="Apple" evidence="24">
    <location>
        <begin position="341"/>
        <end position="425"/>
    </location>
</feature>
<comment type="subcellular location">
    <subcellularLocation>
        <location evidence="1">Membrane</location>
        <topology evidence="1">Single-pass type I membrane protein</topology>
    </subcellularLocation>
</comment>
<evidence type="ECO:0000256" key="11">
    <source>
        <dbReference type="ARBA" id="ARBA00023136"/>
    </source>
</evidence>
<evidence type="ECO:0000259" key="22">
    <source>
        <dbReference type="PROSITE" id="PS50026"/>
    </source>
</evidence>
<evidence type="ECO:0000256" key="19">
    <source>
        <dbReference type="SAM" id="Phobius"/>
    </source>
</evidence>
<evidence type="ECO:0000259" key="21">
    <source>
        <dbReference type="PROSITE" id="PS50011"/>
    </source>
</evidence>
<dbReference type="InterPro" id="IPR008271">
    <property type="entry name" value="Ser/Thr_kinase_AS"/>
</dbReference>
<keyword evidence="5 19" id="KW-0812">Transmembrane</keyword>
<dbReference type="PROSITE" id="PS50026">
    <property type="entry name" value="EGF_3"/>
    <property type="match status" value="1"/>
</dbReference>
<feature type="transmembrane region" description="Helical" evidence="19">
    <location>
        <begin position="465"/>
        <end position="487"/>
    </location>
</feature>
<dbReference type="SUPFAM" id="SSF56112">
    <property type="entry name" value="Protein kinase-like (PK-like)"/>
    <property type="match status" value="1"/>
</dbReference>
<feature type="signal peptide" evidence="20">
    <location>
        <begin position="1"/>
        <end position="24"/>
    </location>
</feature>
<dbReference type="AlphaFoldDB" id="A0A9R1VGD7"/>
<dbReference type="Pfam" id="PF00954">
    <property type="entry name" value="S_locus_glycop"/>
    <property type="match status" value="1"/>
</dbReference>